<dbReference type="EMBL" id="JAFREM010000040">
    <property type="protein sequence ID" value="MBO1308691.1"/>
    <property type="molecule type" value="Genomic_DNA"/>
</dbReference>
<dbReference type="EC" id="5.1.3.1" evidence="7 10"/>
<dbReference type="InterPro" id="IPR011060">
    <property type="entry name" value="RibuloseP-bd_barrel"/>
</dbReference>
<evidence type="ECO:0000256" key="1">
    <source>
        <dbReference type="ARBA" id="ARBA00001782"/>
    </source>
</evidence>
<dbReference type="NCBIfam" id="TIGR01163">
    <property type="entry name" value="rpe"/>
    <property type="match status" value="1"/>
</dbReference>
<gene>
    <name evidence="10 12" type="primary">rpe</name>
    <name evidence="12" type="ORF">JZO70_21130</name>
</gene>
<evidence type="ECO:0000256" key="6">
    <source>
        <dbReference type="ARBA" id="ARBA00009541"/>
    </source>
</evidence>
<feature type="binding site" evidence="10">
    <location>
        <position position="36"/>
    </location>
    <ligand>
        <name>a divalent metal cation</name>
        <dbReference type="ChEBI" id="CHEBI:60240"/>
    </ligand>
</feature>
<comment type="catalytic activity">
    <reaction evidence="1 10 11">
        <text>D-ribulose 5-phosphate = D-xylulose 5-phosphate</text>
        <dbReference type="Rhea" id="RHEA:13677"/>
        <dbReference type="ChEBI" id="CHEBI:57737"/>
        <dbReference type="ChEBI" id="CHEBI:58121"/>
        <dbReference type="EC" id="5.1.3.1"/>
    </reaction>
</comment>
<feature type="binding site" evidence="10">
    <location>
        <begin position="196"/>
        <end position="197"/>
    </location>
    <ligand>
        <name>substrate</name>
    </ligand>
</feature>
<feature type="binding site" evidence="10">
    <location>
        <position position="34"/>
    </location>
    <ligand>
        <name>a divalent metal cation</name>
        <dbReference type="ChEBI" id="CHEBI:60240"/>
    </ligand>
</feature>
<dbReference type="Proteomes" id="UP000664601">
    <property type="component" value="Unassembled WGS sequence"/>
</dbReference>
<feature type="binding site" evidence="10">
    <location>
        <position position="9"/>
    </location>
    <ligand>
        <name>substrate</name>
    </ligand>
</feature>
<dbReference type="NCBIfam" id="NF004076">
    <property type="entry name" value="PRK05581.1-4"/>
    <property type="match status" value="1"/>
</dbReference>
<evidence type="ECO:0000256" key="5">
    <source>
        <dbReference type="ARBA" id="ARBA00001954"/>
    </source>
</evidence>
<feature type="active site" description="Proton acceptor" evidence="10">
    <location>
        <position position="36"/>
    </location>
</feature>
<dbReference type="Pfam" id="PF00834">
    <property type="entry name" value="Ribul_P_3_epim"/>
    <property type="match status" value="1"/>
</dbReference>
<evidence type="ECO:0000256" key="11">
    <source>
        <dbReference type="PIRNR" id="PIRNR001461"/>
    </source>
</evidence>
<evidence type="ECO:0000256" key="2">
    <source>
        <dbReference type="ARBA" id="ARBA00001936"/>
    </source>
</evidence>
<comment type="cofactor">
    <cofactor evidence="2">
        <name>Mn(2+)</name>
        <dbReference type="ChEBI" id="CHEBI:29035"/>
    </cofactor>
</comment>
<feature type="binding site" evidence="10">
    <location>
        <position position="67"/>
    </location>
    <ligand>
        <name>substrate</name>
    </ligand>
</feature>
<keyword evidence="10 11" id="KW-0119">Carbohydrate metabolism</keyword>
<dbReference type="PIRSF" id="PIRSF001461">
    <property type="entry name" value="RPE"/>
    <property type="match status" value="1"/>
</dbReference>
<dbReference type="Gene3D" id="3.20.20.70">
    <property type="entry name" value="Aldolase class I"/>
    <property type="match status" value="1"/>
</dbReference>
<dbReference type="InterPro" id="IPR000056">
    <property type="entry name" value="Ribul_P_3_epim-like"/>
</dbReference>
<name>A0ABS3LGB7_9ENTE</name>
<keyword evidence="9 10" id="KW-0413">Isomerase</keyword>
<evidence type="ECO:0000256" key="7">
    <source>
        <dbReference type="ARBA" id="ARBA00013188"/>
    </source>
</evidence>
<comment type="cofactor">
    <cofactor evidence="5">
        <name>Fe(2+)</name>
        <dbReference type="ChEBI" id="CHEBI:29033"/>
    </cofactor>
</comment>
<dbReference type="InterPro" id="IPR026019">
    <property type="entry name" value="Ribul_P_3_epim"/>
</dbReference>
<protein>
    <recommendedName>
        <fullName evidence="7 10">Ribulose-phosphate 3-epimerase</fullName>
        <ecNumber evidence="7 10">5.1.3.1</ecNumber>
    </recommendedName>
</protein>
<evidence type="ECO:0000256" key="8">
    <source>
        <dbReference type="ARBA" id="ARBA00022723"/>
    </source>
</evidence>
<comment type="function">
    <text evidence="10">Catalyzes the reversible epimerization of D-ribulose 5-phosphate to D-xylulose 5-phosphate.</text>
</comment>
<accession>A0ABS3LGB7</accession>
<organism evidence="12 13">
    <name type="scientific">Candidatus Enterococcus moelleringii</name>
    <dbReference type="NCBI Taxonomy" id="2815325"/>
    <lineage>
        <taxon>Bacteria</taxon>
        <taxon>Bacillati</taxon>
        <taxon>Bacillota</taxon>
        <taxon>Bacilli</taxon>
        <taxon>Lactobacillales</taxon>
        <taxon>Enterococcaceae</taxon>
        <taxon>Enterococcus</taxon>
    </lineage>
</organism>
<comment type="caution">
    <text evidence="12">The sequence shown here is derived from an EMBL/GenBank/DDBJ whole genome shotgun (WGS) entry which is preliminary data.</text>
</comment>
<comment type="caution">
    <text evidence="10">Lacks conserved residue(s) required for the propagation of feature annotation.</text>
</comment>
<comment type="cofactor">
    <cofactor evidence="10">
        <name>a divalent metal cation</name>
        <dbReference type="ChEBI" id="CHEBI:60240"/>
    </cofactor>
    <text evidence="10">Binds 1 divalent metal cation per subunit.</text>
</comment>
<feature type="binding site" evidence="10">
    <location>
        <position position="174"/>
    </location>
    <ligand>
        <name>a divalent metal cation</name>
        <dbReference type="ChEBI" id="CHEBI:60240"/>
    </ligand>
</feature>
<feature type="binding site" evidence="10">
    <location>
        <position position="67"/>
    </location>
    <ligand>
        <name>a divalent metal cation</name>
        <dbReference type="ChEBI" id="CHEBI:60240"/>
    </ligand>
</feature>
<dbReference type="HAMAP" id="MF_02227">
    <property type="entry name" value="RPE"/>
    <property type="match status" value="1"/>
</dbReference>
<feature type="binding site" evidence="10">
    <location>
        <begin position="174"/>
        <end position="176"/>
    </location>
    <ligand>
        <name>substrate</name>
    </ligand>
</feature>
<comment type="cofactor">
    <cofactor evidence="4">
        <name>Zn(2+)</name>
        <dbReference type="ChEBI" id="CHEBI:29105"/>
    </cofactor>
</comment>
<evidence type="ECO:0000256" key="9">
    <source>
        <dbReference type="ARBA" id="ARBA00023235"/>
    </source>
</evidence>
<evidence type="ECO:0000256" key="4">
    <source>
        <dbReference type="ARBA" id="ARBA00001947"/>
    </source>
</evidence>
<feature type="active site" description="Proton donor" evidence="10">
    <location>
        <position position="174"/>
    </location>
</feature>
<comment type="similarity">
    <text evidence="6 10 11">Belongs to the ribulose-phosphate 3-epimerase family.</text>
</comment>
<keyword evidence="13" id="KW-1185">Reference proteome</keyword>
<dbReference type="PROSITE" id="PS01085">
    <property type="entry name" value="RIBUL_P_3_EPIMER_1"/>
    <property type="match status" value="1"/>
</dbReference>
<reference evidence="12 13" key="1">
    <citation type="submission" date="2021-03" db="EMBL/GenBank/DDBJ databases">
        <title>Enterococcal diversity collection.</title>
        <authorList>
            <person name="Gilmore M.S."/>
            <person name="Schwartzman J."/>
            <person name="Van Tyne D."/>
            <person name="Martin M."/>
            <person name="Earl A.M."/>
            <person name="Manson A.L."/>
            <person name="Straub T."/>
            <person name="Salamzade R."/>
            <person name="Saavedra J."/>
            <person name="Lebreton F."/>
            <person name="Prichula J."/>
            <person name="Schaufler K."/>
            <person name="Gaca A."/>
            <person name="Sgardioli B."/>
            <person name="Wagenaar J."/>
            <person name="Strong T."/>
        </authorList>
    </citation>
    <scope>NUCLEOTIDE SEQUENCE [LARGE SCALE GENOMIC DNA]</scope>
    <source>
        <strain evidence="12 13">669A</strain>
    </source>
</reference>
<dbReference type="SUPFAM" id="SSF51366">
    <property type="entry name" value="Ribulose-phoshate binding barrel"/>
    <property type="match status" value="1"/>
</dbReference>
<dbReference type="PANTHER" id="PTHR11749">
    <property type="entry name" value="RIBULOSE-5-PHOSPHATE-3-EPIMERASE"/>
    <property type="match status" value="1"/>
</dbReference>
<proteinExistence type="inferred from homology"/>
<dbReference type="InterPro" id="IPR013785">
    <property type="entry name" value="Aldolase_TIM"/>
</dbReference>
<dbReference type="GO" id="GO:0004750">
    <property type="term" value="F:D-ribulose-phosphate 3-epimerase activity"/>
    <property type="evidence" value="ECO:0007669"/>
    <property type="project" value="UniProtKB-EC"/>
</dbReference>
<evidence type="ECO:0000313" key="12">
    <source>
        <dbReference type="EMBL" id="MBO1308691.1"/>
    </source>
</evidence>
<dbReference type="CDD" id="cd00429">
    <property type="entry name" value="RPE"/>
    <property type="match status" value="1"/>
</dbReference>
<comment type="pathway">
    <text evidence="10">Carbohydrate degradation.</text>
</comment>
<comment type="cofactor">
    <cofactor evidence="3">
        <name>Co(2+)</name>
        <dbReference type="ChEBI" id="CHEBI:48828"/>
    </cofactor>
</comment>
<keyword evidence="8 10" id="KW-0479">Metal-binding</keyword>
<dbReference type="RefSeq" id="WP_207675682.1">
    <property type="nucleotide sequence ID" value="NZ_JAFREM010000040.1"/>
</dbReference>
<sequence length="216" mass="23559">MVNNEIMPSLFGADIGNLQKEVMPLKDLGIEILHVDMMDGSFVPNIAFGPTQVADLKKILPFQFDVHMMVENPDKFIPQLVEAGVEYISIHQEATVHLLRGIQLIKQLGAKAGVVLNPGTPVESIKMVLDEIDYVLLMTVNPGLGGQKLYPPIYKKIAAMKELIGERPIDIQVDGGVNNENIKACAEAGANWFVVGSYMFSGNSAEKLASLENALN</sequence>
<evidence type="ECO:0000256" key="3">
    <source>
        <dbReference type="ARBA" id="ARBA00001941"/>
    </source>
</evidence>
<evidence type="ECO:0000256" key="10">
    <source>
        <dbReference type="HAMAP-Rule" id="MF_02227"/>
    </source>
</evidence>
<evidence type="ECO:0000313" key="13">
    <source>
        <dbReference type="Proteomes" id="UP000664601"/>
    </source>
</evidence>